<name>A0A285IDE6_9ACTN</name>
<dbReference type="AlphaFoldDB" id="A0A285IDE6"/>
<dbReference type="RefSeq" id="WP_097321506.1">
    <property type="nucleotide sequence ID" value="NZ_OBDY01000007.1"/>
</dbReference>
<evidence type="ECO:0000256" key="1">
    <source>
        <dbReference type="ARBA" id="ARBA00022679"/>
    </source>
</evidence>
<sequence length="338" mass="37935">MLSDRPIFVVGCPRSGTTMLQLMLHAHPRIALPPESRFLLPAYQRRHEFGDLREEHRRRELGAWIVTTDNFGDLGLEDARVIDAIAGAPPTLGSALGTVFRLYAERFGKPRWGDKRPAYLRHLPQLLRLFPDAQIIDIVRDGRDCVASLKEAPWAADSLDLLIDIWARSADASLRAVRAYRPDVYLRTRYEDLVADPAAELRRICDFLGEDYDPAMARPDQLAAVAVPSYKTWHTRTHQSVTTQRVRSWRQRLSAEEIVRCEAVLGSRLERFGYEPSTRTVPTPGVVATRALLSARARLSPLRQLAGDARGAVRAGHREPVVAARLTSGQLGSRPLSR</sequence>
<dbReference type="PANTHER" id="PTHR12788:SF10">
    <property type="entry name" value="PROTEIN-TYROSINE SULFOTRANSFERASE"/>
    <property type="match status" value="1"/>
</dbReference>
<gene>
    <name evidence="2" type="ORF">SAMN05421748_107349</name>
</gene>
<dbReference type="OrthoDB" id="3337911at2"/>
<keyword evidence="1 2" id="KW-0808">Transferase</keyword>
<dbReference type="SUPFAM" id="SSF52540">
    <property type="entry name" value="P-loop containing nucleoside triphosphate hydrolases"/>
    <property type="match status" value="1"/>
</dbReference>
<protein>
    <submittedName>
        <fullName evidence="2">Sulfotransferase family protein</fullName>
    </submittedName>
</protein>
<dbReference type="InterPro" id="IPR026634">
    <property type="entry name" value="TPST-like"/>
</dbReference>
<organism evidence="2 3">
    <name type="scientific">Paractinoplanes atraurantiacus</name>
    <dbReference type="NCBI Taxonomy" id="1036182"/>
    <lineage>
        <taxon>Bacteria</taxon>
        <taxon>Bacillati</taxon>
        <taxon>Actinomycetota</taxon>
        <taxon>Actinomycetes</taxon>
        <taxon>Micromonosporales</taxon>
        <taxon>Micromonosporaceae</taxon>
        <taxon>Paractinoplanes</taxon>
    </lineage>
</organism>
<accession>A0A285IDE6</accession>
<dbReference type="PANTHER" id="PTHR12788">
    <property type="entry name" value="PROTEIN-TYROSINE SULFOTRANSFERASE 2"/>
    <property type="match status" value="1"/>
</dbReference>
<dbReference type="EMBL" id="OBDY01000007">
    <property type="protein sequence ID" value="SNY46008.1"/>
    <property type="molecule type" value="Genomic_DNA"/>
</dbReference>
<dbReference type="Gene3D" id="3.40.50.300">
    <property type="entry name" value="P-loop containing nucleotide triphosphate hydrolases"/>
    <property type="match status" value="1"/>
</dbReference>
<proteinExistence type="predicted"/>
<dbReference type="Pfam" id="PF13469">
    <property type="entry name" value="Sulfotransfer_3"/>
    <property type="match status" value="1"/>
</dbReference>
<reference evidence="2 3" key="1">
    <citation type="submission" date="2017-09" db="EMBL/GenBank/DDBJ databases">
        <authorList>
            <person name="Ehlers B."/>
            <person name="Leendertz F.H."/>
        </authorList>
    </citation>
    <scope>NUCLEOTIDE SEQUENCE [LARGE SCALE GENOMIC DNA]</scope>
    <source>
        <strain evidence="2 3">CGMCC 4.6857</strain>
    </source>
</reference>
<dbReference type="InterPro" id="IPR027417">
    <property type="entry name" value="P-loop_NTPase"/>
</dbReference>
<keyword evidence="3" id="KW-1185">Reference proteome</keyword>
<evidence type="ECO:0000313" key="2">
    <source>
        <dbReference type="EMBL" id="SNY46008.1"/>
    </source>
</evidence>
<dbReference type="GO" id="GO:0008476">
    <property type="term" value="F:protein-tyrosine sulfotransferase activity"/>
    <property type="evidence" value="ECO:0007669"/>
    <property type="project" value="InterPro"/>
</dbReference>
<evidence type="ECO:0000313" key="3">
    <source>
        <dbReference type="Proteomes" id="UP000219612"/>
    </source>
</evidence>
<dbReference type="Proteomes" id="UP000219612">
    <property type="component" value="Unassembled WGS sequence"/>
</dbReference>